<dbReference type="Pfam" id="PF07685">
    <property type="entry name" value="GATase_3"/>
    <property type="match status" value="1"/>
</dbReference>
<dbReference type="KEGG" id="amij:EQM06_06480"/>
<feature type="domain" description="CobQ/CobB/MinD/ParA nucleotide binding" evidence="5">
    <location>
        <begin position="5"/>
        <end position="227"/>
    </location>
</feature>
<feature type="domain" description="CobB/CobQ-like glutamine amidotransferase" evidence="6">
    <location>
        <begin position="251"/>
        <end position="451"/>
    </location>
</feature>
<accession>A0A410PVH0</accession>
<proteinExistence type="inferred from homology"/>
<protein>
    <recommendedName>
        <fullName evidence="4">Cobyric acid synthase</fullName>
    </recommendedName>
</protein>
<dbReference type="Gene3D" id="3.40.50.880">
    <property type="match status" value="1"/>
</dbReference>
<dbReference type="InterPro" id="IPR002586">
    <property type="entry name" value="CobQ/CobB/MinD/ParA_Nub-bd_dom"/>
</dbReference>
<name>A0A410PVH0_9FIRM</name>
<dbReference type="NCBIfam" id="NF001989">
    <property type="entry name" value="PRK00784.1"/>
    <property type="match status" value="1"/>
</dbReference>
<dbReference type="UniPathway" id="UPA00148"/>
<dbReference type="GO" id="GO:0015420">
    <property type="term" value="F:ABC-type vitamin B12 transporter activity"/>
    <property type="evidence" value="ECO:0007669"/>
    <property type="project" value="UniProtKB-UniRule"/>
</dbReference>
<dbReference type="InterPro" id="IPR047045">
    <property type="entry name" value="CobQ_N"/>
</dbReference>
<dbReference type="GO" id="GO:0003824">
    <property type="term" value="F:catalytic activity"/>
    <property type="evidence" value="ECO:0007669"/>
    <property type="project" value="InterPro"/>
</dbReference>
<comment type="function">
    <text evidence="4">Catalyzes amidations at positions B, D, E, and G on adenosylcobyrinic A,C-diamide. NH(2) groups are provided by glutamine, and one molecule of ATP is hydrogenolyzed for each amidation.</text>
</comment>
<dbReference type="RefSeq" id="WP_128745557.1">
    <property type="nucleotide sequence ID" value="NZ_CP035281.1"/>
</dbReference>
<reference evidence="7 8" key="1">
    <citation type="submission" date="2019-01" db="EMBL/GenBank/DDBJ databases">
        <title>Draft genomes of a novel of Aminipila strains.</title>
        <authorList>
            <person name="Ma S."/>
        </authorList>
    </citation>
    <scope>NUCLEOTIDE SEQUENCE [LARGE SCALE GENOMIC DNA]</scope>
    <source>
        <strain evidence="8">JN-39</strain>
    </source>
</reference>
<feature type="active site" evidence="4">
    <location>
        <position position="444"/>
    </location>
</feature>
<sequence>MAKAIMVQGTMSNAGKSLLVAGLCRLFKQDGYSVAPFKSQNMALNSFITKEGLEMGRAQVVQAEAAGIEPSVLMNPILLKPTNDMASQVIVNGEVYSNMDAKEYYSHKRDMVPEIKKAYDKLASQYDIIVLEGAGSPAEINLQENDIVNMYMAKMAKAPVLLAGDIDRGGVFASLVGTMALFNEEDRAMVKGTIINKFRGDKTILQPGLSMLEKIIHVPTVGVVPYLHVDIDDEDSLTEKFSRKGKVALIDIAVIRLPRISNFTDFNVFEYSDAVGLRYVDSVGQLGNPDLIIIPGTKNTMEDLLWMRQCGLEAAIIKYAAAGKPLIGICGGFQMLGRELKDSDHVEHGGNMKGMGLLPCTTVFEKKKTRTQVKGHFITEGNGYFSALHGIEIEGYEIHMGQSTVEESEESSVNFLTQITEISSKKTDQSAGLFKDNIYGSYIHGIFDKEDVVKTIVSVLLKKKGLDESAVSGLDVKAYKEEQYNLLAKGLRENMDMEAVYRILNEGV</sequence>
<dbReference type="OrthoDB" id="9808302at2"/>
<evidence type="ECO:0000256" key="1">
    <source>
        <dbReference type="ARBA" id="ARBA00004953"/>
    </source>
</evidence>
<comment type="similarity">
    <text evidence="4">Belongs to the CobB/CobQ family. CobQ subfamily.</text>
</comment>
<dbReference type="InterPro" id="IPR027417">
    <property type="entry name" value="P-loop_NTPase"/>
</dbReference>
<dbReference type="InterPro" id="IPR033949">
    <property type="entry name" value="CobQ_GATase1"/>
</dbReference>
<dbReference type="InterPro" id="IPR029062">
    <property type="entry name" value="Class_I_gatase-like"/>
</dbReference>
<evidence type="ECO:0000259" key="6">
    <source>
        <dbReference type="Pfam" id="PF07685"/>
    </source>
</evidence>
<evidence type="ECO:0000256" key="2">
    <source>
        <dbReference type="ARBA" id="ARBA00022573"/>
    </source>
</evidence>
<dbReference type="HAMAP" id="MF_00028">
    <property type="entry name" value="CobQ"/>
    <property type="match status" value="1"/>
</dbReference>
<gene>
    <name evidence="4" type="primary">cobQ</name>
    <name evidence="7" type="ORF">EQM06_06480</name>
</gene>
<comment type="pathway">
    <text evidence="1 4">Cofactor biosynthesis; adenosylcobalamin biosynthesis.</text>
</comment>
<dbReference type="EMBL" id="CP035281">
    <property type="protein sequence ID" value="QAT42908.1"/>
    <property type="molecule type" value="Genomic_DNA"/>
</dbReference>
<dbReference type="InterPro" id="IPR004459">
    <property type="entry name" value="CobQ_synth"/>
</dbReference>
<dbReference type="CDD" id="cd05389">
    <property type="entry name" value="CobQ_N"/>
    <property type="match status" value="1"/>
</dbReference>
<evidence type="ECO:0000313" key="7">
    <source>
        <dbReference type="EMBL" id="QAT42908.1"/>
    </source>
</evidence>
<dbReference type="GO" id="GO:0009236">
    <property type="term" value="P:cobalamin biosynthetic process"/>
    <property type="evidence" value="ECO:0007669"/>
    <property type="project" value="UniProtKB-UniRule"/>
</dbReference>
<dbReference type="Proteomes" id="UP000287601">
    <property type="component" value="Chromosome"/>
</dbReference>
<dbReference type="SUPFAM" id="SSF52317">
    <property type="entry name" value="Class I glutamine amidotransferase-like"/>
    <property type="match status" value="1"/>
</dbReference>
<dbReference type="PROSITE" id="PS51274">
    <property type="entry name" value="GATASE_COBBQ"/>
    <property type="match status" value="1"/>
</dbReference>
<keyword evidence="2 4" id="KW-0169">Cobalamin biosynthesis</keyword>
<feature type="active site" description="Nucleophile" evidence="4">
    <location>
        <position position="330"/>
    </location>
</feature>
<dbReference type="PANTHER" id="PTHR21343:SF1">
    <property type="entry name" value="COBYRIC ACID SYNTHASE"/>
    <property type="match status" value="1"/>
</dbReference>
<evidence type="ECO:0000256" key="4">
    <source>
        <dbReference type="HAMAP-Rule" id="MF_00028"/>
    </source>
</evidence>
<dbReference type="InterPro" id="IPR011698">
    <property type="entry name" value="GATase_3"/>
</dbReference>
<evidence type="ECO:0000313" key="8">
    <source>
        <dbReference type="Proteomes" id="UP000287601"/>
    </source>
</evidence>
<dbReference type="Pfam" id="PF01656">
    <property type="entry name" value="CbiA"/>
    <property type="match status" value="1"/>
</dbReference>
<evidence type="ECO:0000256" key="3">
    <source>
        <dbReference type="ARBA" id="ARBA00022962"/>
    </source>
</evidence>
<dbReference type="NCBIfam" id="TIGR00313">
    <property type="entry name" value="cobQ"/>
    <property type="match status" value="1"/>
</dbReference>
<evidence type="ECO:0000259" key="5">
    <source>
        <dbReference type="Pfam" id="PF01656"/>
    </source>
</evidence>
<dbReference type="PROSITE" id="PS51273">
    <property type="entry name" value="GATASE_TYPE_1"/>
    <property type="match status" value="1"/>
</dbReference>
<keyword evidence="3 4" id="KW-0315">Glutamine amidotransferase</keyword>
<dbReference type="AlphaFoldDB" id="A0A410PVH0"/>
<keyword evidence="8" id="KW-1185">Reference proteome</keyword>
<dbReference type="CDD" id="cd01750">
    <property type="entry name" value="GATase1_CobQ"/>
    <property type="match status" value="1"/>
</dbReference>
<organism evidence="7 8">
    <name type="scientific">Aminipila luticellarii</name>
    <dbReference type="NCBI Taxonomy" id="2507160"/>
    <lineage>
        <taxon>Bacteria</taxon>
        <taxon>Bacillati</taxon>
        <taxon>Bacillota</taxon>
        <taxon>Clostridia</taxon>
        <taxon>Peptostreptococcales</taxon>
        <taxon>Anaerovoracaceae</taxon>
        <taxon>Aminipila</taxon>
    </lineage>
</organism>
<dbReference type="SUPFAM" id="SSF52540">
    <property type="entry name" value="P-loop containing nucleoside triphosphate hydrolases"/>
    <property type="match status" value="1"/>
</dbReference>
<dbReference type="Gene3D" id="3.40.50.300">
    <property type="entry name" value="P-loop containing nucleotide triphosphate hydrolases"/>
    <property type="match status" value="1"/>
</dbReference>
<dbReference type="PANTHER" id="PTHR21343">
    <property type="entry name" value="DETHIOBIOTIN SYNTHETASE"/>
    <property type="match status" value="1"/>
</dbReference>